<evidence type="ECO:0000256" key="3">
    <source>
        <dbReference type="ARBA" id="ARBA00022692"/>
    </source>
</evidence>
<accession>A0AAX4HG59</accession>
<dbReference type="PANTHER" id="PTHR12825">
    <property type="entry name" value="BNIP1-RELATED"/>
    <property type="match status" value="1"/>
</dbReference>
<evidence type="ECO:0000313" key="12">
    <source>
        <dbReference type="EMBL" id="WPK26862.1"/>
    </source>
</evidence>
<evidence type="ECO:0000256" key="2">
    <source>
        <dbReference type="ARBA" id="ARBA00022448"/>
    </source>
</evidence>
<keyword evidence="8 10" id="KW-0472">Membrane</keyword>
<dbReference type="InterPro" id="IPR056173">
    <property type="entry name" value="Sec20_C"/>
</dbReference>
<evidence type="ECO:0000256" key="8">
    <source>
        <dbReference type="ARBA" id="ARBA00023136"/>
    </source>
</evidence>
<evidence type="ECO:0000256" key="1">
    <source>
        <dbReference type="ARBA" id="ARBA00004163"/>
    </source>
</evidence>
<gene>
    <name evidence="12" type="ORF">PUMCH_004226</name>
</gene>
<feature type="domain" description="Sec20 C-terminal" evidence="11">
    <location>
        <begin position="159"/>
        <end position="250"/>
    </location>
</feature>
<dbReference type="GO" id="GO:0005789">
    <property type="term" value="C:endoplasmic reticulum membrane"/>
    <property type="evidence" value="ECO:0007669"/>
    <property type="project" value="UniProtKB-SubCell"/>
</dbReference>
<keyword evidence="3 10" id="KW-0812">Transmembrane</keyword>
<evidence type="ECO:0000256" key="10">
    <source>
        <dbReference type="SAM" id="Phobius"/>
    </source>
</evidence>
<proteinExistence type="inferred from homology"/>
<dbReference type="InterPro" id="IPR005606">
    <property type="entry name" value="Sec20"/>
</dbReference>
<feature type="transmembrane region" description="Helical" evidence="10">
    <location>
        <begin position="231"/>
        <end position="247"/>
    </location>
</feature>
<organism evidence="12 13">
    <name type="scientific">Australozyma saopauloensis</name>
    <dbReference type="NCBI Taxonomy" id="291208"/>
    <lineage>
        <taxon>Eukaryota</taxon>
        <taxon>Fungi</taxon>
        <taxon>Dikarya</taxon>
        <taxon>Ascomycota</taxon>
        <taxon>Saccharomycotina</taxon>
        <taxon>Pichiomycetes</taxon>
        <taxon>Metschnikowiaceae</taxon>
        <taxon>Australozyma</taxon>
    </lineage>
</organism>
<keyword evidence="4" id="KW-0256">Endoplasmic reticulum</keyword>
<dbReference type="GO" id="GO:0005484">
    <property type="term" value="F:SNAP receptor activity"/>
    <property type="evidence" value="ECO:0007669"/>
    <property type="project" value="InterPro"/>
</dbReference>
<keyword evidence="7" id="KW-0175">Coiled coil</keyword>
<dbReference type="GO" id="GO:0006890">
    <property type="term" value="P:retrograde vesicle-mediated transport, Golgi to endoplasmic reticulum"/>
    <property type="evidence" value="ECO:0007669"/>
    <property type="project" value="InterPro"/>
</dbReference>
<evidence type="ECO:0000256" key="7">
    <source>
        <dbReference type="ARBA" id="ARBA00023054"/>
    </source>
</evidence>
<dbReference type="AlphaFoldDB" id="A0AAX4HG59"/>
<evidence type="ECO:0000256" key="9">
    <source>
        <dbReference type="ARBA" id="ARBA00037934"/>
    </source>
</evidence>
<protein>
    <recommendedName>
        <fullName evidence="11">Sec20 C-terminal domain-containing protein</fullName>
    </recommendedName>
</protein>
<sequence>MSATIKACLKEIDQLERSAYKHIHTISSGQYISDSDELPEVSRSTQVKEANELIRRIPDLLCVIDVALRNSNQEETERLFLREKYELYQQKELTLKLELKKAQLSAYAKENQAIHEQRLAKYNCIATDTEKKPLSTDLFEGRSAKLSAKEHSVEEQITSHNKNITSSLKQTRQLMTMSVMQTELNIDSLDQQYKDLNTFNSKMVDMESILLKSRQIVKFIEKQDRNDKRRIYMAVGFLLLCSAWVLWRRVLKTPVRILMWTILKTFGVVNWITSKTLTQKIDYGLSSLDINSESIMSTLTIAPTLTSSYGHYVQDVEDVLKILTWSAETEEPGTHLYSEIVPGPSLYSKTILESSLTATTSTLLSTTTVLENEYEEIPLQETESNKINMIDTVESALDEETVNELSQENSSIASDDLELSETLNSIETTAAEQSTSHMTAATSLSTIDTHDHSNVYSVDAETETSLIPIEEPIATLLPSDKDSFPAHEAIAVELDENLNEEIPETLSDTDCLGVLNDRDYESN</sequence>
<dbReference type="RefSeq" id="XP_062879241.1">
    <property type="nucleotide sequence ID" value="XM_063023171.1"/>
</dbReference>
<keyword evidence="13" id="KW-1185">Reference proteome</keyword>
<evidence type="ECO:0000256" key="6">
    <source>
        <dbReference type="ARBA" id="ARBA00022989"/>
    </source>
</evidence>
<keyword evidence="6 10" id="KW-1133">Transmembrane helix</keyword>
<dbReference type="GO" id="GO:0031201">
    <property type="term" value="C:SNARE complex"/>
    <property type="evidence" value="ECO:0007669"/>
    <property type="project" value="TreeGrafter"/>
</dbReference>
<dbReference type="KEGG" id="asau:88175287"/>
<keyword evidence="5" id="KW-0931">ER-Golgi transport</keyword>
<reference evidence="12 13" key="1">
    <citation type="submission" date="2023-10" db="EMBL/GenBank/DDBJ databases">
        <title>Draft Genome Sequence of Candida saopaulonensis from a very Premature Infant with Sepsis.</title>
        <authorList>
            <person name="Ning Y."/>
            <person name="Dai R."/>
            <person name="Xiao M."/>
            <person name="Xu Y."/>
            <person name="Yan Q."/>
            <person name="Zhang L."/>
        </authorList>
    </citation>
    <scope>NUCLEOTIDE SEQUENCE [LARGE SCALE GENOMIC DNA]</scope>
    <source>
        <strain evidence="12 13">19XY460</strain>
    </source>
</reference>
<dbReference type="GeneID" id="88175287"/>
<dbReference type="Proteomes" id="UP001338582">
    <property type="component" value="Chromosome 5"/>
</dbReference>
<keyword evidence="2" id="KW-0813">Transport</keyword>
<comment type="subcellular location">
    <subcellularLocation>
        <location evidence="1">Endoplasmic reticulum membrane</location>
        <topology evidence="1">Single-pass type IV membrane protein</topology>
    </subcellularLocation>
</comment>
<dbReference type="EMBL" id="CP138898">
    <property type="protein sequence ID" value="WPK26862.1"/>
    <property type="molecule type" value="Genomic_DNA"/>
</dbReference>
<evidence type="ECO:0000313" key="13">
    <source>
        <dbReference type="Proteomes" id="UP001338582"/>
    </source>
</evidence>
<name>A0AAX4HG59_9ASCO</name>
<evidence type="ECO:0000256" key="4">
    <source>
        <dbReference type="ARBA" id="ARBA00022824"/>
    </source>
</evidence>
<evidence type="ECO:0000259" key="11">
    <source>
        <dbReference type="Pfam" id="PF03908"/>
    </source>
</evidence>
<comment type="similarity">
    <text evidence="9">Belongs to the SEC20 family.</text>
</comment>
<dbReference type="PANTHER" id="PTHR12825:SF0">
    <property type="entry name" value="VESICLE TRANSPORT PROTEIN SEC20"/>
    <property type="match status" value="1"/>
</dbReference>
<evidence type="ECO:0000256" key="5">
    <source>
        <dbReference type="ARBA" id="ARBA00022892"/>
    </source>
</evidence>
<dbReference type="Pfam" id="PF03908">
    <property type="entry name" value="Sec20"/>
    <property type="match status" value="1"/>
</dbReference>